<dbReference type="Gene3D" id="2.60.40.10">
    <property type="entry name" value="Immunoglobulins"/>
    <property type="match status" value="1"/>
</dbReference>
<protein>
    <recommendedName>
        <fullName evidence="5">Immunoglobulin subtype domain-containing protein</fullName>
    </recommendedName>
</protein>
<dbReference type="EMBL" id="CM004476">
    <property type="protein sequence ID" value="OCT75570.1"/>
    <property type="molecule type" value="Genomic_DNA"/>
</dbReference>
<keyword evidence="2" id="KW-1133">Transmembrane helix</keyword>
<reference evidence="4" key="1">
    <citation type="journal article" date="2016" name="Nature">
        <title>Genome evolution in the allotetraploid frog Xenopus laevis.</title>
        <authorList>
            <person name="Session A.M."/>
            <person name="Uno Y."/>
            <person name="Kwon T."/>
            <person name="Chapman J.A."/>
            <person name="Toyoda A."/>
            <person name="Takahashi S."/>
            <person name="Fukui A."/>
            <person name="Hikosaka A."/>
            <person name="Suzuki A."/>
            <person name="Kondo M."/>
            <person name="van Heeringen S.J."/>
            <person name="Quigley I."/>
            <person name="Heinz S."/>
            <person name="Ogino H."/>
            <person name="Ochi H."/>
            <person name="Hellsten U."/>
            <person name="Lyons J.B."/>
            <person name="Simakov O."/>
            <person name="Putnam N."/>
            <person name="Stites J."/>
            <person name="Kuroki Y."/>
            <person name="Tanaka T."/>
            <person name="Michiue T."/>
            <person name="Watanabe M."/>
            <person name="Bogdanovic O."/>
            <person name="Lister R."/>
            <person name="Georgiou G."/>
            <person name="Paranjpe S.S."/>
            <person name="van Kruijsbergen I."/>
            <person name="Shu S."/>
            <person name="Carlson J."/>
            <person name="Kinoshita T."/>
            <person name="Ohta Y."/>
            <person name="Mawaribuchi S."/>
            <person name="Jenkins J."/>
            <person name="Grimwood J."/>
            <person name="Schmutz J."/>
            <person name="Mitros T."/>
            <person name="Mozaffari S.V."/>
            <person name="Suzuki Y."/>
            <person name="Haramoto Y."/>
            <person name="Yamamoto T.S."/>
            <person name="Takagi C."/>
            <person name="Heald R."/>
            <person name="Miller K."/>
            <person name="Haudenschild C."/>
            <person name="Kitzman J."/>
            <person name="Nakayama T."/>
            <person name="Izutsu Y."/>
            <person name="Robert J."/>
            <person name="Fortriede J."/>
            <person name="Burns K."/>
            <person name="Lotay V."/>
            <person name="Karimi K."/>
            <person name="Yasuoka Y."/>
            <person name="Dichmann D.S."/>
            <person name="Flajnik M.F."/>
            <person name="Houston D.W."/>
            <person name="Shendure J."/>
            <person name="DuPasquier L."/>
            <person name="Vize P.D."/>
            <person name="Zorn A.M."/>
            <person name="Ito M."/>
            <person name="Marcotte E.M."/>
            <person name="Wallingford J.B."/>
            <person name="Ito Y."/>
            <person name="Asashima M."/>
            <person name="Ueno N."/>
            <person name="Matsuda Y."/>
            <person name="Veenstra G.J."/>
            <person name="Fujiyama A."/>
            <person name="Harland R.M."/>
            <person name="Taira M."/>
            <person name="Rokhsar D.S."/>
        </authorList>
    </citation>
    <scope>NUCLEOTIDE SEQUENCE [LARGE SCALE GENOMIC DNA]</scope>
    <source>
        <strain evidence="4">J</strain>
    </source>
</reference>
<feature type="transmembrane region" description="Helical" evidence="2">
    <location>
        <begin position="208"/>
        <end position="233"/>
    </location>
</feature>
<feature type="compositionally biased region" description="Acidic residues" evidence="1">
    <location>
        <begin position="250"/>
        <end position="277"/>
    </location>
</feature>
<keyword evidence="2" id="KW-0472">Membrane</keyword>
<keyword evidence="2" id="KW-0812">Transmembrane</keyword>
<organism evidence="3 4">
    <name type="scientific">Xenopus laevis</name>
    <name type="common">African clawed frog</name>
    <dbReference type="NCBI Taxonomy" id="8355"/>
    <lineage>
        <taxon>Eukaryota</taxon>
        <taxon>Metazoa</taxon>
        <taxon>Chordata</taxon>
        <taxon>Craniata</taxon>
        <taxon>Vertebrata</taxon>
        <taxon>Euteleostomi</taxon>
        <taxon>Amphibia</taxon>
        <taxon>Batrachia</taxon>
        <taxon>Anura</taxon>
        <taxon>Pipoidea</taxon>
        <taxon>Pipidae</taxon>
        <taxon>Xenopodinae</taxon>
        <taxon>Xenopus</taxon>
        <taxon>Xenopus</taxon>
    </lineage>
</organism>
<name>A0A974CMW3_XENLA</name>
<evidence type="ECO:0000256" key="1">
    <source>
        <dbReference type="SAM" id="MobiDB-lite"/>
    </source>
</evidence>
<evidence type="ECO:0000313" key="4">
    <source>
        <dbReference type="Proteomes" id="UP000694892"/>
    </source>
</evidence>
<accession>A0A974CMW3</accession>
<proteinExistence type="predicted"/>
<dbReference type="AlphaFoldDB" id="A0A974CMW3"/>
<feature type="region of interest" description="Disordered" evidence="1">
    <location>
        <begin position="247"/>
        <end position="277"/>
    </location>
</feature>
<sequence length="277" mass="31425">MGSTYPRSLISTSIITGLFLMCFHTTSAVKIQNFTLFGEKMVLKAHTRNIIPCMFHTRHLLKPRIVQMEWGKIPAGTLDYTPLLRLYGDHVKLASSDLGAKYQIFPSLVPRGNCSMVINSMDATDSGTYQVRLTVKGILYEPIPSIRIQVVTQQQAIPQKGPRKVKAKVKKKEEPMTTTQITLTTAANESDFISVYILPKLQGNERTALITVIAVGAFLLIFSLIGIDVWILYCRHRKKTHHGDVFNSMYEEETSSEQEEEELSEEEEEQEEENEDR</sequence>
<dbReference type="Proteomes" id="UP000694892">
    <property type="component" value="Chromosome 6L"/>
</dbReference>
<evidence type="ECO:0000313" key="3">
    <source>
        <dbReference type="EMBL" id="OCT75570.1"/>
    </source>
</evidence>
<evidence type="ECO:0008006" key="5">
    <source>
        <dbReference type="Google" id="ProtNLM"/>
    </source>
</evidence>
<evidence type="ECO:0000256" key="2">
    <source>
        <dbReference type="SAM" id="Phobius"/>
    </source>
</evidence>
<dbReference type="InterPro" id="IPR013783">
    <property type="entry name" value="Ig-like_fold"/>
</dbReference>
<gene>
    <name evidence="3" type="ORF">XELAEV_18030752mg</name>
</gene>